<feature type="signal peptide" evidence="1">
    <location>
        <begin position="1"/>
        <end position="24"/>
    </location>
</feature>
<dbReference type="PROSITE" id="PS51257">
    <property type="entry name" value="PROKAR_LIPOPROTEIN"/>
    <property type="match status" value="1"/>
</dbReference>
<dbReference type="AlphaFoldDB" id="A0A1I1NL74"/>
<sequence>MKTVFKNYKLLVVLLLMTSFCACSSDDNKEDEPTVTELLENKWFAAGVWDTTTNPETYEEANDCTRNIYLNFLSDGTLLSQNYFLNSDDVCESGVIETYTYILSADGTQVIIESEDDTSTLIITTIDDTTLELYNKKYPEFRTRLSK</sequence>
<organism evidence="2 3">
    <name type="scientific">Algibacter pectinivorans</name>
    <dbReference type="NCBI Taxonomy" id="870482"/>
    <lineage>
        <taxon>Bacteria</taxon>
        <taxon>Pseudomonadati</taxon>
        <taxon>Bacteroidota</taxon>
        <taxon>Flavobacteriia</taxon>
        <taxon>Flavobacteriales</taxon>
        <taxon>Flavobacteriaceae</taxon>
        <taxon>Algibacter</taxon>
    </lineage>
</organism>
<protein>
    <submittedName>
        <fullName evidence="2">Uncharacterized protein</fullName>
    </submittedName>
</protein>
<feature type="chain" id="PRO_5011617934" evidence="1">
    <location>
        <begin position="25"/>
        <end position="147"/>
    </location>
</feature>
<proteinExistence type="predicted"/>
<dbReference type="Proteomes" id="UP000199439">
    <property type="component" value="Unassembled WGS sequence"/>
</dbReference>
<name>A0A1I1NL74_9FLAO</name>
<gene>
    <name evidence="2" type="ORF">SAMN04487987_102389</name>
</gene>
<dbReference type="EMBL" id="FOMI01000002">
    <property type="protein sequence ID" value="SFC98277.1"/>
    <property type="molecule type" value="Genomic_DNA"/>
</dbReference>
<dbReference type="RefSeq" id="WP_092849650.1">
    <property type="nucleotide sequence ID" value="NZ_FOMI01000002.1"/>
</dbReference>
<dbReference type="OrthoDB" id="1449058at2"/>
<accession>A0A1I1NL74</accession>
<evidence type="ECO:0000256" key="1">
    <source>
        <dbReference type="SAM" id="SignalP"/>
    </source>
</evidence>
<evidence type="ECO:0000313" key="2">
    <source>
        <dbReference type="EMBL" id="SFC98277.1"/>
    </source>
</evidence>
<evidence type="ECO:0000313" key="3">
    <source>
        <dbReference type="Proteomes" id="UP000199439"/>
    </source>
</evidence>
<keyword evidence="1" id="KW-0732">Signal</keyword>
<keyword evidence="3" id="KW-1185">Reference proteome</keyword>
<reference evidence="3" key="1">
    <citation type="submission" date="2016-10" db="EMBL/GenBank/DDBJ databases">
        <authorList>
            <person name="Varghese N."/>
            <person name="Submissions S."/>
        </authorList>
    </citation>
    <scope>NUCLEOTIDE SEQUENCE [LARGE SCALE GENOMIC DNA]</scope>
    <source>
        <strain evidence="3">DSM 25730</strain>
    </source>
</reference>